<name>A0ABQ0EAH0_9BACT</name>
<dbReference type="EMBL" id="BAAFSG010000001">
    <property type="protein sequence ID" value="GAB1254776.1"/>
    <property type="molecule type" value="Genomic_DNA"/>
</dbReference>
<reference evidence="2 3" key="1">
    <citation type="journal article" date="2025" name="Int. J. Syst. Evol. Microbiol.">
        <title>Desulfovibrio falkowii sp. nov., Porphyromonas miyakawae sp. nov., Mediterraneibacter flintii sp. nov. and Owariibacterium komagatae gen. nov., sp. nov., isolated from human faeces.</title>
        <authorList>
            <person name="Hamaguchi T."/>
            <person name="Ohara M."/>
            <person name="Hisatomi A."/>
            <person name="Sekiguchi K."/>
            <person name="Takeda J.I."/>
            <person name="Ueyama J."/>
            <person name="Ito M."/>
            <person name="Nishiwaki H."/>
            <person name="Ogi T."/>
            <person name="Hirayama M."/>
            <person name="Ohkuma M."/>
            <person name="Sakamoto M."/>
            <person name="Ohno K."/>
        </authorList>
    </citation>
    <scope>NUCLEOTIDE SEQUENCE [LARGE SCALE GENOMIC DNA]</scope>
    <source>
        <strain evidence="2 3">13CB8C</strain>
    </source>
</reference>
<evidence type="ECO:0000313" key="3">
    <source>
        <dbReference type="Proteomes" id="UP001628192"/>
    </source>
</evidence>
<keyword evidence="3" id="KW-1185">Reference proteome</keyword>
<feature type="compositionally biased region" description="Basic and acidic residues" evidence="1">
    <location>
        <begin position="79"/>
        <end position="89"/>
    </location>
</feature>
<comment type="caution">
    <text evidence="2">The sequence shown here is derived from an EMBL/GenBank/DDBJ whole genome shotgun (WGS) entry which is preliminary data.</text>
</comment>
<evidence type="ECO:0000256" key="1">
    <source>
        <dbReference type="SAM" id="MobiDB-lite"/>
    </source>
</evidence>
<dbReference type="Proteomes" id="UP001628192">
    <property type="component" value="Unassembled WGS sequence"/>
</dbReference>
<feature type="region of interest" description="Disordered" evidence="1">
    <location>
        <begin position="72"/>
        <end position="97"/>
    </location>
</feature>
<proteinExistence type="predicted"/>
<accession>A0ABQ0EAH0</accession>
<sequence length="113" mass="12367">MARSAALVLCALALCAGLIWLFLQGREQAAHIARLEETAAANARAVERQKKWAADVDEALAGWRSTREAQEKNAAAKRQQREAVRHDESFSSWADGPLPDAAVRLLQTLPAPH</sequence>
<dbReference type="RefSeq" id="WP_407844950.1">
    <property type="nucleotide sequence ID" value="NZ_BAAFSG010000001.1"/>
</dbReference>
<organism evidence="2 3">
    <name type="scientific">Desulfovibrio falkowii</name>
    <dbReference type="NCBI Taxonomy" id="3136602"/>
    <lineage>
        <taxon>Bacteria</taxon>
        <taxon>Pseudomonadati</taxon>
        <taxon>Thermodesulfobacteriota</taxon>
        <taxon>Desulfovibrionia</taxon>
        <taxon>Desulfovibrionales</taxon>
        <taxon>Desulfovibrionaceae</taxon>
        <taxon>Desulfovibrio</taxon>
    </lineage>
</organism>
<protein>
    <submittedName>
        <fullName evidence="2">Uncharacterized protein</fullName>
    </submittedName>
</protein>
<gene>
    <name evidence="2" type="ORF">Defa_22630</name>
</gene>
<evidence type="ECO:0000313" key="2">
    <source>
        <dbReference type="EMBL" id="GAB1254776.1"/>
    </source>
</evidence>